<evidence type="ECO:0000256" key="1">
    <source>
        <dbReference type="SAM" id="Phobius"/>
    </source>
</evidence>
<organism evidence="3 4">
    <name type="scientific">Clostridioides difficile (strain CD196)</name>
    <name type="common">Peptoclostridium difficile</name>
    <dbReference type="NCBI Taxonomy" id="645462"/>
    <lineage>
        <taxon>Bacteria</taxon>
        <taxon>Bacillati</taxon>
        <taxon>Bacillota</taxon>
        <taxon>Clostridia</taxon>
        <taxon>Peptostreptococcales</taxon>
        <taxon>Peptostreptococcaceae</taxon>
        <taxon>Clostridioides</taxon>
    </lineage>
</organism>
<dbReference type="Proteomes" id="UP000002068">
    <property type="component" value="Chromosome"/>
</dbReference>
<dbReference type="AlphaFoldDB" id="A0A0H3N1R6"/>
<dbReference type="KEGG" id="cdc:CD196_1347"/>
<reference evidence="3 4" key="1">
    <citation type="journal article" date="2009" name="Genome Biol.">
        <title>Comparative genome and phenotypic analysis of Clostridium difficile 027 strains provides insight into the evolution of a hypervirulent bacterium.</title>
        <authorList>
            <person name="Stabler R.A."/>
            <person name="He M."/>
            <person name="Dawson L."/>
            <person name="Martin M."/>
            <person name="Valiente E."/>
            <person name="Corton C."/>
            <person name="Lawley T.D."/>
            <person name="Sebaihia M."/>
            <person name="Quail M.A."/>
            <person name="Rose G."/>
            <person name="Gerding D.N."/>
            <person name="Gibert M."/>
            <person name="Popoff M.R."/>
            <person name="Parkhill J."/>
            <person name="Dougan G."/>
            <person name="Wren B.W."/>
        </authorList>
    </citation>
    <scope>NUCLEOTIDE SEQUENCE [LARGE SCALE GENOMIC DNA]</scope>
    <source>
        <strain evidence="3 4">CD196</strain>
    </source>
</reference>
<protein>
    <recommendedName>
        <fullName evidence="2">CAAX prenyl protease 2/Lysostaphin resistance protein A-like domain-containing protein</fullName>
    </recommendedName>
</protein>
<evidence type="ECO:0000313" key="4">
    <source>
        <dbReference type="Proteomes" id="UP000002068"/>
    </source>
</evidence>
<evidence type="ECO:0000259" key="2">
    <source>
        <dbReference type="Pfam" id="PF02517"/>
    </source>
</evidence>
<feature type="transmembrane region" description="Helical" evidence="1">
    <location>
        <begin position="91"/>
        <end position="109"/>
    </location>
</feature>
<feature type="transmembrane region" description="Helical" evidence="1">
    <location>
        <begin position="61"/>
        <end position="79"/>
    </location>
</feature>
<sequence length="142" mass="15850">MYGVIGATVLVIFVILTAGIMQGKKVDFQLPTVFMIVTFIVSAISEEIVFRGYIQTRLTGLIKNSVLSSCINAFLFLSTHYPVKWISSGDFSFAILSGFYVICLILLNFSCDLVYRKTNCLWGAWLLHILYNIGTGVLIFTT</sequence>
<feature type="domain" description="CAAX prenyl protease 2/Lysostaphin resistance protein A-like" evidence="2">
    <location>
        <begin position="30"/>
        <end position="133"/>
    </location>
</feature>
<proteinExistence type="predicted"/>
<evidence type="ECO:0000313" key="3">
    <source>
        <dbReference type="EMBL" id="CBA62560.1"/>
    </source>
</evidence>
<dbReference type="GO" id="GO:0004175">
    <property type="term" value="F:endopeptidase activity"/>
    <property type="evidence" value="ECO:0007669"/>
    <property type="project" value="UniProtKB-ARBA"/>
</dbReference>
<dbReference type="EMBL" id="FN538970">
    <property type="protein sequence ID" value="CBA62560.1"/>
    <property type="molecule type" value="Genomic_DNA"/>
</dbReference>
<feature type="transmembrane region" description="Helical" evidence="1">
    <location>
        <begin position="121"/>
        <end position="140"/>
    </location>
</feature>
<name>A0A0H3N1R6_CLODC</name>
<keyword evidence="1" id="KW-1133">Transmembrane helix</keyword>
<dbReference type="Pfam" id="PF02517">
    <property type="entry name" value="Rce1-like"/>
    <property type="match status" value="1"/>
</dbReference>
<keyword evidence="1" id="KW-0812">Transmembrane</keyword>
<gene>
    <name evidence="3" type="ordered locus">CD196_1347</name>
</gene>
<dbReference type="HOGENOM" id="CLU_1813996_0_0_9"/>
<accession>A0A0H3N1R6</accession>
<dbReference type="GO" id="GO:0080120">
    <property type="term" value="P:CAAX-box protein maturation"/>
    <property type="evidence" value="ECO:0007669"/>
    <property type="project" value="UniProtKB-ARBA"/>
</dbReference>
<feature type="transmembrane region" description="Helical" evidence="1">
    <location>
        <begin position="33"/>
        <end position="54"/>
    </location>
</feature>
<dbReference type="InterPro" id="IPR003675">
    <property type="entry name" value="Rce1/LyrA-like_dom"/>
</dbReference>
<keyword evidence="1" id="KW-0472">Membrane</keyword>